<organism evidence="1">
    <name type="scientific">Anguilla anguilla</name>
    <name type="common">European freshwater eel</name>
    <name type="synonym">Muraena anguilla</name>
    <dbReference type="NCBI Taxonomy" id="7936"/>
    <lineage>
        <taxon>Eukaryota</taxon>
        <taxon>Metazoa</taxon>
        <taxon>Chordata</taxon>
        <taxon>Craniata</taxon>
        <taxon>Vertebrata</taxon>
        <taxon>Euteleostomi</taxon>
        <taxon>Actinopterygii</taxon>
        <taxon>Neopterygii</taxon>
        <taxon>Teleostei</taxon>
        <taxon>Anguilliformes</taxon>
        <taxon>Anguillidae</taxon>
        <taxon>Anguilla</taxon>
    </lineage>
</organism>
<dbReference type="AlphaFoldDB" id="A0A0E9XFA6"/>
<protein>
    <submittedName>
        <fullName evidence="1">Uncharacterized protein</fullName>
    </submittedName>
</protein>
<proteinExistence type="predicted"/>
<dbReference type="EMBL" id="GBXM01008042">
    <property type="protein sequence ID" value="JAI00536.1"/>
    <property type="molecule type" value="Transcribed_RNA"/>
</dbReference>
<name>A0A0E9XFA6_ANGAN</name>
<reference evidence="1" key="1">
    <citation type="submission" date="2014-11" db="EMBL/GenBank/DDBJ databases">
        <authorList>
            <person name="Amaro Gonzalez C."/>
        </authorList>
    </citation>
    <scope>NUCLEOTIDE SEQUENCE</scope>
</reference>
<evidence type="ECO:0000313" key="1">
    <source>
        <dbReference type="EMBL" id="JAI00536.1"/>
    </source>
</evidence>
<sequence>MRSLPMQALTAQQKKLDDQFLFLKSSFCLPTYPSCTILHQSLSNPVTRIHGLVFCTHCVLHFI</sequence>
<accession>A0A0E9XFA6</accession>
<reference evidence="1" key="2">
    <citation type="journal article" date="2015" name="Fish Shellfish Immunol.">
        <title>Early steps in the European eel (Anguilla anguilla)-Vibrio vulnificus interaction in the gills: Role of the RtxA13 toxin.</title>
        <authorList>
            <person name="Callol A."/>
            <person name="Pajuelo D."/>
            <person name="Ebbesson L."/>
            <person name="Teles M."/>
            <person name="MacKenzie S."/>
            <person name="Amaro C."/>
        </authorList>
    </citation>
    <scope>NUCLEOTIDE SEQUENCE</scope>
</reference>